<protein>
    <submittedName>
        <fullName evidence="1">Uncharacterized protein</fullName>
    </submittedName>
</protein>
<organism evidence="1">
    <name type="scientific">viral metagenome</name>
    <dbReference type="NCBI Taxonomy" id="1070528"/>
    <lineage>
        <taxon>unclassified sequences</taxon>
        <taxon>metagenomes</taxon>
        <taxon>organismal metagenomes</taxon>
    </lineage>
</organism>
<dbReference type="EMBL" id="MN740414">
    <property type="protein sequence ID" value="QHU05435.1"/>
    <property type="molecule type" value="Genomic_DNA"/>
</dbReference>
<evidence type="ECO:0000313" key="1">
    <source>
        <dbReference type="EMBL" id="QHU05435.1"/>
    </source>
</evidence>
<name>A0A6C0JHZ8_9ZZZZ</name>
<accession>A0A6C0JHZ8</accession>
<reference evidence="1" key="1">
    <citation type="journal article" date="2020" name="Nature">
        <title>Giant virus diversity and host interactions through global metagenomics.</title>
        <authorList>
            <person name="Schulz F."/>
            <person name="Roux S."/>
            <person name="Paez-Espino D."/>
            <person name="Jungbluth S."/>
            <person name="Walsh D.A."/>
            <person name="Denef V.J."/>
            <person name="McMahon K.D."/>
            <person name="Konstantinidis K.T."/>
            <person name="Eloe-Fadrosh E.A."/>
            <person name="Kyrpides N.C."/>
            <person name="Woyke T."/>
        </authorList>
    </citation>
    <scope>NUCLEOTIDE SEQUENCE</scope>
    <source>
        <strain evidence="1">GVMAG-M-3300027734-16</strain>
    </source>
</reference>
<sequence>MENSICKFNTIYSPNRRYANTVNIVFFKANPPSKNFQQYIDGLKSWKEYIKIFPGSQLQIFVDKHVAEDEELFEIMKDLDARVILFECPKYMKNGFHVGLFGTIMRFFPAFDINTHALSVAHICELEPIEQEITRWPLLDSFSKKHTGVSMQYLITNIYKKYSDFQPEFEGIPYPWIIAGRWSALEKAPFKLVEDFLEKIDSGDKQFNRYTSELKADLFSERILSGHGNYSFGVDETFLNLIYLPWLIKAGRKIGLIMIYVITEPIYYNKERIFKDKQSKVYFDFILQKNQSVHSSIKEFLELFYDPEKKRELTESKKQIVTRFYQVIKKYPNWLGASLSKFLLHSFQDKHHVTCMIIVQNNKLVDILSV</sequence>
<proteinExistence type="predicted"/>
<dbReference type="AlphaFoldDB" id="A0A6C0JHZ8"/>